<dbReference type="InterPro" id="IPR052336">
    <property type="entry name" value="MlaD_Phospholipid_Transporter"/>
</dbReference>
<dbReference type="Pfam" id="PF02470">
    <property type="entry name" value="MlaD"/>
    <property type="match status" value="1"/>
</dbReference>
<proteinExistence type="predicted"/>
<accession>A0AAW4XFM9</accession>
<evidence type="ECO:0000313" key="3">
    <source>
        <dbReference type="Proteomes" id="UP001198630"/>
    </source>
</evidence>
<protein>
    <submittedName>
        <fullName evidence="2">MlaD family protein</fullName>
    </submittedName>
</protein>
<organism evidence="2 3">
    <name type="scientific">Rhodococcus rhodochrous</name>
    <dbReference type="NCBI Taxonomy" id="1829"/>
    <lineage>
        <taxon>Bacteria</taxon>
        <taxon>Bacillati</taxon>
        <taxon>Actinomycetota</taxon>
        <taxon>Actinomycetes</taxon>
        <taxon>Mycobacteriales</taxon>
        <taxon>Nocardiaceae</taxon>
        <taxon>Rhodococcus</taxon>
    </lineage>
</organism>
<sequence>MSRRTVLSVAGMVVIAALSFGYMGQAGLRTGLGEDVYTAEVEVPDTNGLVVGSRVLMRGIEIGEVTDITASADAVHVAWKYDRNSPIPVDSTIRLDNLSALGEPFLAVWPQSASAQYLEDGAVVGDDRVVVPTTFEELSERLTNLLTQVEPEGVREIFRTLDIALPEDPRVHGNLARSGELMAATFTQNADTFTTLLRTVQPLLLDSGSIPNAMRATEPGVAEFGSGFTDLLAGIRFASDRGPLNAGIAYGASPFIGELQKFLDETAADLEVIGVNLLPAVSEAANSIRAMDIGTLMNNVLTSTESGDALTLKVEIPGP</sequence>
<gene>
    <name evidence="2" type="ORF">LQ384_11025</name>
</gene>
<reference evidence="2" key="1">
    <citation type="submission" date="2021-11" db="EMBL/GenBank/DDBJ databases">
        <title>Development of a sustainable strategy for remediation of hydrocarbon-contaminated territories based on the waste exchange concept.</title>
        <authorList>
            <person name="Elkin A."/>
        </authorList>
    </citation>
    <scope>NUCLEOTIDE SEQUENCE</scope>
    <source>
        <strain evidence="2">IEGM 757</strain>
    </source>
</reference>
<dbReference type="AlphaFoldDB" id="A0AAW4XFM9"/>
<evidence type="ECO:0000313" key="2">
    <source>
        <dbReference type="EMBL" id="MCD2111630.1"/>
    </source>
</evidence>
<evidence type="ECO:0000259" key="1">
    <source>
        <dbReference type="Pfam" id="PF02470"/>
    </source>
</evidence>
<dbReference type="PANTHER" id="PTHR33371:SF4">
    <property type="entry name" value="INTERMEMBRANE PHOSPHOLIPID TRANSPORT SYSTEM BINDING PROTEIN MLAD"/>
    <property type="match status" value="1"/>
</dbReference>
<dbReference type="PANTHER" id="PTHR33371">
    <property type="entry name" value="INTERMEMBRANE PHOSPHOLIPID TRANSPORT SYSTEM BINDING PROTEIN MLAD-RELATED"/>
    <property type="match status" value="1"/>
</dbReference>
<comment type="caution">
    <text evidence="2">The sequence shown here is derived from an EMBL/GenBank/DDBJ whole genome shotgun (WGS) entry which is preliminary data.</text>
</comment>
<dbReference type="RefSeq" id="WP_230790337.1">
    <property type="nucleotide sequence ID" value="NZ_JAJNCO010000005.1"/>
</dbReference>
<dbReference type="InterPro" id="IPR003399">
    <property type="entry name" value="Mce/MlaD"/>
</dbReference>
<feature type="domain" description="Mce/MlaD" evidence="1">
    <location>
        <begin position="37"/>
        <end position="108"/>
    </location>
</feature>
<dbReference type="Proteomes" id="UP001198630">
    <property type="component" value="Unassembled WGS sequence"/>
</dbReference>
<dbReference type="EMBL" id="JAJNCO010000005">
    <property type="protein sequence ID" value="MCD2111630.1"/>
    <property type="molecule type" value="Genomic_DNA"/>
</dbReference>
<name>A0AAW4XFM9_RHORH</name>